<evidence type="ECO:0000256" key="1">
    <source>
        <dbReference type="SAM" id="Phobius"/>
    </source>
</evidence>
<sequence length="152" mass="17094">MQYRYSASQSSNPRALFSVRDAVPVPLLWYQYQNPKTYSLKVLVLKGTKEGVSSSASVLLPPSVAAFLLPSWQRRSLSLSPLYEGGATLRAHFLGNSNETSKDLTDKEYPFDFMLASAWFVITMLADCVVTIMVACGMGVERFRKGQRRRSW</sequence>
<keyword evidence="1" id="KW-0812">Transmembrane</keyword>
<name>A0A6V7QLM4_ANACO</name>
<dbReference type="AlphaFoldDB" id="A0A6V7QLM4"/>
<keyword evidence="1" id="KW-0472">Membrane</keyword>
<evidence type="ECO:0000313" key="2">
    <source>
        <dbReference type="EMBL" id="CAD1844029.1"/>
    </source>
</evidence>
<keyword evidence="1" id="KW-1133">Transmembrane helix</keyword>
<feature type="transmembrane region" description="Helical" evidence="1">
    <location>
        <begin position="118"/>
        <end position="140"/>
    </location>
</feature>
<dbReference type="EMBL" id="LR862137">
    <property type="protein sequence ID" value="CAD1844029.1"/>
    <property type="molecule type" value="Genomic_DNA"/>
</dbReference>
<protein>
    <submittedName>
        <fullName evidence="2">Uncharacterized protein</fullName>
    </submittedName>
</protein>
<reference evidence="2" key="1">
    <citation type="submission" date="2020-07" db="EMBL/GenBank/DDBJ databases">
        <authorList>
            <person name="Lin J."/>
        </authorList>
    </citation>
    <scope>NUCLEOTIDE SEQUENCE</scope>
</reference>
<proteinExistence type="predicted"/>
<accession>A0A6V7QLM4</accession>
<organism evidence="2">
    <name type="scientific">Ananas comosus var. bracteatus</name>
    <name type="common">red pineapple</name>
    <dbReference type="NCBI Taxonomy" id="296719"/>
    <lineage>
        <taxon>Eukaryota</taxon>
        <taxon>Viridiplantae</taxon>
        <taxon>Streptophyta</taxon>
        <taxon>Embryophyta</taxon>
        <taxon>Tracheophyta</taxon>
        <taxon>Spermatophyta</taxon>
        <taxon>Magnoliopsida</taxon>
        <taxon>Liliopsida</taxon>
        <taxon>Poales</taxon>
        <taxon>Bromeliaceae</taxon>
        <taxon>Bromelioideae</taxon>
        <taxon>Ananas</taxon>
    </lineage>
</organism>
<gene>
    <name evidence="2" type="ORF">CB5_LOCUS27240</name>
</gene>